<dbReference type="Proteomes" id="UP000317835">
    <property type="component" value="Chromosome"/>
</dbReference>
<sequence>MSINFLQGIQRASDHQSQIRNDVHVVATNWFVNRCPLATRLPRLPVGSTTFTLVNRAFRRRTTAVAAAVAAGDAQITLENASSFMVGDVLELPSGERVEVLADPNVSTHVVQVRRGAEGTTAAAAAIGGTVRLIGNSRTGGEVNQSAVALQPTGTIQYCQTFQHPVQVAGSLQSSLGYQTSPGIQTPFDQHKMDALQNLLDDMEVSAYYGLGESPTVAGRPKQRGLRSLLSSNKVTAPTNAGAYKPSDLIRDTLERCRANGGSPDVLLVSSNFMTGLAVWGHAAQRIDAGMNVFGVPIDVFEAPFLGGLSIIEAPLLRPFTAVALTSTEVRLRMKRNEYWNPRGSRGDALEGDWIAEGALEVENESHHAWLEGITAFSAT</sequence>
<reference evidence="1 2" key="1">
    <citation type="submission" date="2019-02" db="EMBL/GenBank/DDBJ databases">
        <title>Deep-cultivation of Planctomycetes and their phenomic and genomic characterization uncovers novel biology.</title>
        <authorList>
            <person name="Wiegand S."/>
            <person name="Jogler M."/>
            <person name="Boedeker C."/>
            <person name="Pinto D."/>
            <person name="Vollmers J."/>
            <person name="Rivas-Marin E."/>
            <person name="Kohn T."/>
            <person name="Peeters S.H."/>
            <person name="Heuer A."/>
            <person name="Rast P."/>
            <person name="Oberbeckmann S."/>
            <person name="Bunk B."/>
            <person name="Jeske O."/>
            <person name="Meyerdierks A."/>
            <person name="Storesund J.E."/>
            <person name="Kallscheuer N."/>
            <person name="Luecker S."/>
            <person name="Lage O.M."/>
            <person name="Pohl T."/>
            <person name="Merkel B.J."/>
            <person name="Hornburger P."/>
            <person name="Mueller R.-W."/>
            <person name="Bruemmer F."/>
            <person name="Labrenz M."/>
            <person name="Spormann A.M."/>
            <person name="Op den Camp H."/>
            <person name="Overmann J."/>
            <person name="Amann R."/>
            <person name="Jetten M.S.M."/>
            <person name="Mascher T."/>
            <person name="Medema M.H."/>
            <person name="Devos D.P."/>
            <person name="Kaster A.-K."/>
            <person name="Ovreas L."/>
            <person name="Rohde M."/>
            <person name="Galperin M.Y."/>
            <person name="Jogler C."/>
        </authorList>
    </citation>
    <scope>NUCLEOTIDE SEQUENCE [LARGE SCALE GENOMIC DNA]</scope>
    <source>
        <strain evidence="1 2">ElP</strain>
    </source>
</reference>
<dbReference type="InterPro" id="IPR035198">
    <property type="entry name" value="SU10_MCP"/>
</dbReference>
<name>A0A518HBQ2_9BACT</name>
<evidence type="ECO:0000313" key="2">
    <source>
        <dbReference type="Proteomes" id="UP000317835"/>
    </source>
</evidence>
<evidence type="ECO:0000313" key="1">
    <source>
        <dbReference type="EMBL" id="QDV38275.1"/>
    </source>
</evidence>
<evidence type="ECO:0008006" key="3">
    <source>
        <dbReference type="Google" id="ProtNLM"/>
    </source>
</evidence>
<dbReference type="RefSeq" id="WP_145276641.1">
    <property type="nucleotide sequence ID" value="NZ_CP036426.1"/>
</dbReference>
<gene>
    <name evidence="1" type="ORF">ElP_62260</name>
</gene>
<dbReference type="AlphaFoldDB" id="A0A518HBQ2"/>
<proteinExistence type="predicted"/>
<organism evidence="1 2">
    <name type="scientific">Tautonia plasticadhaerens</name>
    <dbReference type="NCBI Taxonomy" id="2527974"/>
    <lineage>
        <taxon>Bacteria</taxon>
        <taxon>Pseudomonadati</taxon>
        <taxon>Planctomycetota</taxon>
        <taxon>Planctomycetia</taxon>
        <taxon>Isosphaerales</taxon>
        <taxon>Isosphaeraceae</taxon>
        <taxon>Tautonia</taxon>
    </lineage>
</organism>
<dbReference type="OrthoDB" id="239675at2"/>
<protein>
    <recommendedName>
        <fullName evidence="3">Phage capsid family protein</fullName>
    </recommendedName>
</protein>
<accession>A0A518HBQ2</accession>
<dbReference type="EMBL" id="CP036426">
    <property type="protein sequence ID" value="QDV38275.1"/>
    <property type="molecule type" value="Genomic_DNA"/>
</dbReference>
<dbReference type="KEGG" id="tpla:ElP_62260"/>
<keyword evidence="2" id="KW-1185">Reference proteome</keyword>
<dbReference type="Pfam" id="PF17236">
    <property type="entry name" value="SU10_MCP"/>
    <property type="match status" value="1"/>
</dbReference>